<evidence type="ECO:0000256" key="2">
    <source>
        <dbReference type="ARBA" id="ARBA00022475"/>
    </source>
</evidence>
<keyword evidence="3 10" id="KW-0812">Transmembrane</keyword>
<keyword evidence="2" id="KW-1003">Cell membrane</keyword>
<feature type="region of interest" description="Disordered" evidence="11">
    <location>
        <begin position="407"/>
        <end position="470"/>
    </location>
</feature>
<evidence type="ECO:0000256" key="4">
    <source>
        <dbReference type="ARBA" id="ARBA00022989"/>
    </source>
</evidence>
<proteinExistence type="inferred from homology"/>
<feature type="transmembrane region" description="Helical" evidence="12">
    <location>
        <begin position="238"/>
        <end position="259"/>
    </location>
</feature>
<evidence type="ECO:0000256" key="5">
    <source>
        <dbReference type="ARBA" id="ARBA00023040"/>
    </source>
</evidence>
<keyword evidence="8 10" id="KW-0675">Receptor</keyword>
<evidence type="ECO:0000313" key="14">
    <source>
        <dbReference type="EMBL" id="OON13863.1"/>
    </source>
</evidence>
<comment type="similarity">
    <text evidence="10">Belongs to the G-protein coupled receptor 1 family.</text>
</comment>
<evidence type="ECO:0000259" key="13">
    <source>
        <dbReference type="PROSITE" id="PS50262"/>
    </source>
</evidence>
<feature type="transmembrane region" description="Helical" evidence="12">
    <location>
        <begin position="164"/>
        <end position="188"/>
    </location>
</feature>
<dbReference type="SMART" id="SM01381">
    <property type="entry name" value="7TM_GPCR_Srsx"/>
    <property type="match status" value="1"/>
</dbReference>
<dbReference type="AlphaFoldDB" id="A0A1S8WHV9"/>
<keyword evidence="7" id="KW-1015">Disulfide bond</keyword>
<dbReference type="InterPro" id="IPR017452">
    <property type="entry name" value="GPCR_Rhodpsn_7TM"/>
</dbReference>
<evidence type="ECO:0000256" key="8">
    <source>
        <dbReference type="ARBA" id="ARBA00023170"/>
    </source>
</evidence>
<evidence type="ECO:0000256" key="12">
    <source>
        <dbReference type="SAM" id="Phobius"/>
    </source>
</evidence>
<evidence type="ECO:0000313" key="15">
    <source>
        <dbReference type="Proteomes" id="UP000243686"/>
    </source>
</evidence>
<name>A0A1S8WHV9_OPIVI</name>
<evidence type="ECO:0000256" key="6">
    <source>
        <dbReference type="ARBA" id="ARBA00023136"/>
    </source>
</evidence>
<evidence type="ECO:0000256" key="7">
    <source>
        <dbReference type="ARBA" id="ARBA00023157"/>
    </source>
</evidence>
<keyword evidence="9 10" id="KW-0807">Transducer</keyword>
<keyword evidence="5 10" id="KW-0297">G-protein coupled receptor</keyword>
<dbReference type="CDD" id="cd15329">
    <property type="entry name" value="7tmA_5-HT7"/>
    <property type="match status" value="1"/>
</dbReference>
<dbReference type="Pfam" id="PF00001">
    <property type="entry name" value="7tm_1"/>
    <property type="match status" value="1"/>
</dbReference>
<dbReference type="Proteomes" id="UP000243686">
    <property type="component" value="Unassembled WGS sequence"/>
</dbReference>
<dbReference type="GO" id="GO:0071880">
    <property type="term" value="P:adenylate cyclase-activating adrenergic receptor signaling pathway"/>
    <property type="evidence" value="ECO:0007669"/>
    <property type="project" value="TreeGrafter"/>
</dbReference>
<feature type="domain" description="G-protein coupled receptors family 1 profile" evidence="13">
    <location>
        <begin position="180"/>
        <end position="508"/>
    </location>
</feature>
<evidence type="ECO:0000256" key="3">
    <source>
        <dbReference type="ARBA" id="ARBA00022692"/>
    </source>
</evidence>
<dbReference type="Gene3D" id="1.20.1070.10">
    <property type="entry name" value="Rhodopsin 7-helix transmembrane proteins"/>
    <property type="match status" value="1"/>
</dbReference>
<feature type="transmembrane region" description="Helical" evidence="12">
    <location>
        <begin position="320"/>
        <end position="339"/>
    </location>
</feature>
<feature type="transmembrane region" description="Helical" evidence="12">
    <location>
        <begin position="475"/>
        <end position="498"/>
    </location>
</feature>
<dbReference type="PROSITE" id="PS50262">
    <property type="entry name" value="G_PROTEIN_RECEP_F1_2"/>
    <property type="match status" value="1"/>
</dbReference>
<evidence type="ECO:0000256" key="9">
    <source>
        <dbReference type="ARBA" id="ARBA00023224"/>
    </source>
</evidence>
<feature type="transmembrane region" description="Helical" evidence="12">
    <location>
        <begin position="200"/>
        <end position="222"/>
    </location>
</feature>
<dbReference type="SUPFAM" id="SSF81321">
    <property type="entry name" value="Family A G protein-coupled receptor-like"/>
    <property type="match status" value="1"/>
</dbReference>
<evidence type="ECO:0000256" key="11">
    <source>
        <dbReference type="SAM" id="MobiDB-lite"/>
    </source>
</evidence>
<feature type="transmembrane region" description="Helical" evidence="12">
    <location>
        <begin position="280"/>
        <end position="300"/>
    </location>
</feature>
<protein>
    <submittedName>
        <fullName evidence="14">7 transmembrane receptor</fullName>
    </submittedName>
</protein>
<evidence type="ECO:0000256" key="10">
    <source>
        <dbReference type="RuleBase" id="RU000688"/>
    </source>
</evidence>
<dbReference type="PROSITE" id="PS00237">
    <property type="entry name" value="G_PROTEIN_RECEP_F1_1"/>
    <property type="match status" value="1"/>
</dbReference>
<reference evidence="14 15" key="1">
    <citation type="submission" date="2015-03" db="EMBL/GenBank/DDBJ databases">
        <title>Draft genome of the nematode, Opisthorchis viverrini.</title>
        <authorList>
            <person name="Mitreva M."/>
        </authorList>
    </citation>
    <scope>NUCLEOTIDE SEQUENCE [LARGE SCALE GENOMIC DNA]</scope>
    <source>
        <strain evidence="14">Khon Kaen</strain>
    </source>
</reference>
<keyword evidence="6 12" id="KW-0472">Membrane</keyword>
<dbReference type="PRINTS" id="PR00237">
    <property type="entry name" value="GPCRRHODOPSN"/>
</dbReference>
<dbReference type="PANTHER" id="PTHR24248:SF199">
    <property type="entry name" value="IP13425P-RELATED"/>
    <property type="match status" value="1"/>
</dbReference>
<organism evidence="14 15">
    <name type="scientific">Opisthorchis viverrini</name>
    <name type="common">Southeast Asian liver fluke</name>
    <dbReference type="NCBI Taxonomy" id="6198"/>
    <lineage>
        <taxon>Eukaryota</taxon>
        <taxon>Metazoa</taxon>
        <taxon>Spiralia</taxon>
        <taxon>Lophotrochozoa</taxon>
        <taxon>Platyhelminthes</taxon>
        <taxon>Trematoda</taxon>
        <taxon>Digenea</taxon>
        <taxon>Opisthorchiida</taxon>
        <taxon>Opisthorchiata</taxon>
        <taxon>Opisthorchiidae</taxon>
        <taxon>Opisthorchis</taxon>
    </lineage>
</organism>
<keyword evidence="4 12" id="KW-1133">Transmembrane helix</keyword>
<dbReference type="PANTHER" id="PTHR24248">
    <property type="entry name" value="ADRENERGIC RECEPTOR-RELATED G-PROTEIN COUPLED RECEPTOR"/>
    <property type="match status" value="1"/>
</dbReference>
<dbReference type="GO" id="GO:0005886">
    <property type="term" value="C:plasma membrane"/>
    <property type="evidence" value="ECO:0007669"/>
    <property type="project" value="UniProtKB-SubCell"/>
</dbReference>
<keyword evidence="15" id="KW-1185">Reference proteome</keyword>
<dbReference type="InterPro" id="IPR000276">
    <property type="entry name" value="GPCR_Rhodpsn"/>
</dbReference>
<dbReference type="GO" id="GO:0004993">
    <property type="term" value="F:G protein-coupled serotonin receptor activity"/>
    <property type="evidence" value="ECO:0007669"/>
    <property type="project" value="UniProtKB-ARBA"/>
</dbReference>
<sequence length="508" mass="56734">MPDNIRCSGMHVIPGKTLSNSGMSEWAGSILSDANMKQKGFLKRAEDQPSVQLVEIQQCKASYIIELLDVGCAYGTWPYVLNPLKVTDETVAMISAAIIILSQFILSLRADKLITVISDGEPDQFIRSHPIDRMQRLYGNENDQNFGHGNITHDMTAYSPAISAILSIILPLIAVATIGGNFLVILAVTLVKKLQTPSNILIVSLAFSDFFVGLLVLPFAILDLLKGYWPFNEPLCDMYISFDVLLCTASILNLCAISIDRYLVITRPLTYVSKRTPCRMAQMIAATWIISALICIPPNIGWKSPFQEGRCEYSEDVGYQIYATFCAFYLPLLVMLVLYGKIFKLAREMSRNEQRQMMPYTQNNLQHQTSQTAVDPNDLNSRTCLPRQVESSSEKCDNDAFVNSVTSGSNPGPVDTTGLRPLTNGKSEEDRIRRQTANTVTFSEDESHTRASFWKSPSNPDLVRRRSKNSSETKVIKTLGIIMGCFCLCWLPFFMVQFSALPVRDKPP</sequence>
<dbReference type="EMBL" id="KV907055">
    <property type="protein sequence ID" value="OON13863.1"/>
    <property type="molecule type" value="Genomic_DNA"/>
</dbReference>
<gene>
    <name evidence="14" type="ORF">X801_10359</name>
</gene>
<evidence type="ECO:0000256" key="1">
    <source>
        <dbReference type="ARBA" id="ARBA00004651"/>
    </source>
</evidence>
<accession>A0A1S8WHV9</accession>
<dbReference type="GO" id="GO:0043410">
    <property type="term" value="P:positive regulation of MAPK cascade"/>
    <property type="evidence" value="ECO:0007669"/>
    <property type="project" value="TreeGrafter"/>
</dbReference>
<comment type="subcellular location">
    <subcellularLocation>
        <location evidence="1">Cell membrane</location>
        <topology evidence="1">Multi-pass membrane protein</topology>
    </subcellularLocation>
</comment>